<protein>
    <submittedName>
        <fullName evidence="3">Putative ankyrin repeat domain-containing protein 12</fullName>
    </submittedName>
</protein>
<feature type="compositionally biased region" description="Polar residues" evidence="2">
    <location>
        <begin position="111"/>
        <end position="122"/>
    </location>
</feature>
<comment type="caution">
    <text evidence="3">The sequence shown here is derived from an EMBL/GenBank/DDBJ whole genome shotgun (WGS) entry which is preliminary data.</text>
</comment>
<accession>A0A2G8KIB1</accession>
<keyword evidence="1" id="KW-0040">ANK repeat</keyword>
<dbReference type="SUPFAM" id="SSF48403">
    <property type="entry name" value="Ankyrin repeat"/>
    <property type="match status" value="1"/>
</dbReference>
<dbReference type="PROSITE" id="PS50297">
    <property type="entry name" value="ANK_REP_REGION"/>
    <property type="match status" value="2"/>
</dbReference>
<feature type="compositionally biased region" description="Polar residues" evidence="2">
    <location>
        <begin position="332"/>
        <end position="344"/>
    </location>
</feature>
<feature type="region of interest" description="Disordered" evidence="2">
    <location>
        <begin position="1"/>
        <end position="122"/>
    </location>
</feature>
<dbReference type="InterPro" id="IPR053210">
    <property type="entry name" value="ANKRD12"/>
</dbReference>
<dbReference type="PROSITE" id="PS50088">
    <property type="entry name" value="ANK_REPEAT"/>
    <property type="match status" value="2"/>
</dbReference>
<dbReference type="PANTHER" id="PTHR24149">
    <property type="entry name" value="ANKYRIN REPEAT DOMAIN-CONTAINING PROTEIN 12"/>
    <property type="match status" value="1"/>
</dbReference>
<dbReference type="Gene3D" id="1.25.40.20">
    <property type="entry name" value="Ankyrin repeat-containing domain"/>
    <property type="match status" value="2"/>
</dbReference>
<name>A0A2G8KIB1_STIJA</name>
<dbReference type="SMART" id="SM00248">
    <property type="entry name" value="ANK"/>
    <property type="match status" value="2"/>
</dbReference>
<feature type="repeat" description="ANK" evidence="1">
    <location>
        <begin position="155"/>
        <end position="187"/>
    </location>
</feature>
<dbReference type="InterPro" id="IPR002110">
    <property type="entry name" value="Ankyrin_rpt"/>
</dbReference>
<dbReference type="AlphaFoldDB" id="A0A2G8KIB1"/>
<proteinExistence type="predicted"/>
<evidence type="ECO:0000313" key="3">
    <source>
        <dbReference type="EMBL" id="PIK47733.1"/>
    </source>
</evidence>
<organism evidence="3 4">
    <name type="scientific">Stichopus japonicus</name>
    <name type="common">Sea cucumber</name>
    <dbReference type="NCBI Taxonomy" id="307972"/>
    <lineage>
        <taxon>Eukaryota</taxon>
        <taxon>Metazoa</taxon>
        <taxon>Echinodermata</taxon>
        <taxon>Eleutherozoa</taxon>
        <taxon>Echinozoa</taxon>
        <taxon>Holothuroidea</taxon>
        <taxon>Aspidochirotacea</taxon>
        <taxon>Aspidochirotida</taxon>
        <taxon>Stichopodidae</taxon>
        <taxon>Apostichopus</taxon>
    </lineage>
</organism>
<reference evidence="3 4" key="1">
    <citation type="journal article" date="2017" name="PLoS Biol.">
        <title>The sea cucumber genome provides insights into morphological evolution and visceral regeneration.</title>
        <authorList>
            <person name="Zhang X."/>
            <person name="Sun L."/>
            <person name="Yuan J."/>
            <person name="Sun Y."/>
            <person name="Gao Y."/>
            <person name="Zhang L."/>
            <person name="Li S."/>
            <person name="Dai H."/>
            <person name="Hamel J.F."/>
            <person name="Liu C."/>
            <person name="Yu Y."/>
            <person name="Liu S."/>
            <person name="Lin W."/>
            <person name="Guo K."/>
            <person name="Jin S."/>
            <person name="Xu P."/>
            <person name="Storey K.B."/>
            <person name="Huan P."/>
            <person name="Zhang T."/>
            <person name="Zhou Y."/>
            <person name="Zhang J."/>
            <person name="Lin C."/>
            <person name="Li X."/>
            <person name="Xing L."/>
            <person name="Huo D."/>
            <person name="Sun M."/>
            <person name="Wang L."/>
            <person name="Mercier A."/>
            <person name="Li F."/>
            <person name="Yang H."/>
            <person name="Xiang J."/>
        </authorList>
    </citation>
    <scope>NUCLEOTIDE SEQUENCE [LARGE SCALE GENOMIC DNA]</scope>
    <source>
        <strain evidence="3">Shaxun</strain>
        <tissue evidence="3">Muscle</tissue>
    </source>
</reference>
<evidence type="ECO:0000256" key="2">
    <source>
        <dbReference type="SAM" id="MobiDB-lite"/>
    </source>
</evidence>
<dbReference type="STRING" id="307972.A0A2G8KIB1"/>
<gene>
    <name evidence="3" type="ORF">BSL78_15402</name>
</gene>
<feature type="region of interest" description="Disordered" evidence="2">
    <location>
        <begin position="322"/>
        <end position="344"/>
    </location>
</feature>
<dbReference type="Pfam" id="PF12796">
    <property type="entry name" value="Ank_2"/>
    <property type="match status" value="1"/>
</dbReference>
<keyword evidence="4" id="KW-1185">Reference proteome</keyword>
<evidence type="ECO:0000256" key="1">
    <source>
        <dbReference type="PROSITE-ProRule" id="PRU00023"/>
    </source>
</evidence>
<dbReference type="PANTHER" id="PTHR24149:SF14">
    <property type="entry name" value="ANKYRIN REPEAT DOMAIN 12"/>
    <property type="match status" value="1"/>
</dbReference>
<dbReference type="GO" id="GO:0005654">
    <property type="term" value="C:nucleoplasm"/>
    <property type="evidence" value="ECO:0007669"/>
    <property type="project" value="TreeGrafter"/>
</dbReference>
<sequence>MADQSPQQQPPEKESPSPSKSATTPTKGDKTLKRKLFPSGTPEDADKKTPKVTPKRKKTTSQPGSPTLLGTPGRSIPLSERQQLALLMQMTAEESPTPGPAKESPVAKPTGSKSKVNNQNNRGETSLHLAAIKGDIQVAESLINQGADVNAQDYAGWTALHEACNHGHSELTDLLLTAGAFVNALGSDDYTPLHDAAVNGHREDGRTPEGLVLDERATTEKKKEPIIETEAAAEIIKENTPAPSSEDPYEFTQDNSNEQKITIHWASPDKTGKNSYMEITRTIPKAREQSTPVSFLISSTSDSDLLDPQLNPIMTKALDDIKGESPIKPIPQETSPVACQQTAR</sequence>
<feature type="repeat" description="ANK" evidence="1">
    <location>
        <begin position="122"/>
        <end position="154"/>
    </location>
</feature>
<dbReference type="PRINTS" id="PR01415">
    <property type="entry name" value="ANKYRIN"/>
</dbReference>
<dbReference type="OrthoDB" id="5806726at2759"/>
<dbReference type="EMBL" id="MRZV01000562">
    <property type="protein sequence ID" value="PIK47733.1"/>
    <property type="molecule type" value="Genomic_DNA"/>
</dbReference>
<dbReference type="Proteomes" id="UP000230750">
    <property type="component" value="Unassembled WGS sequence"/>
</dbReference>
<evidence type="ECO:0000313" key="4">
    <source>
        <dbReference type="Proteomes" id="UP000230750"/>
    </source>
</evidence>
<dbReference type="InterPro" id="IPR036770">
    <property type="entry name" value="Ankyrin_rpt-contain_sf"/>
</dbReference>